<keyword evidence="1" id="KW-1133">Transmembrane helix</keyword>
<accession>A0A8C0W905</accession>
<evidence type="ECO:0000313" key="2">
    <source>
        <dbReference type="Ensembl" id="ENSCCNP00000006234.1"/>
    </source>
</evidence>
<reference evidence="2" key="1">
    <citation type="submission" date="2023-09" db="UniProtKB">
        <authorList>
            <consortium name="Ensembl"/>
        </authorList>
    </citation>
    <scope>IDENTIFICATION</scope>
</reference>
<proteinExistence type="predicted"/>
<feature type="transmembrane region" description="Helical" evidence="1">
    <location>
        <begin position="47"/>
        <end position="65"/>
    </location>
</feature>
<name>A0A8C0W905_CASCN</name>
<evidence type="ECO:0000256" key="1">
    <source>
        <dbReference type="SAM" id="Phobius"/>
    </source>
</evidence>
<dbReference type="AlphaFoldDB" id="A0A8C0W905"/>
<dbReference type="Ensembl" id="ENSCCNT00000008177.1">
    <property type="protein sequence ID" value="ENSCCNP00000006234.1"/>
    <property type="gene ID" value="ENSCCNG00000006572.1"/>
</dbReference>
<organism evidence="2">
    <name type="scientific">Castor canadensis</name>
    <name type="common">American beaver</name>
    <dbReference type="NCBI Taxonomy" id="51338"/>
    <lineage>
        <taxon>Eukaryota</taxon>
        <taxon>Metazoa</taxon>
        <taxon>Chordata</taxon>
        <taxon>Craniata</taxon>
        <taxon>Vertebrata</taxon>
        <taxon>Euteleostomi</taxon>
        <taxon>Mammalia</taxon>
        <taxon>Eutheria</taxon>
        <taxon>Euarchontoglires</taxon>
        <taxon>Glires</taxon>
        <taxon>Rodentia</taxon>
        <taxon>Castorimorpha</taxon>
        <taxon>Castoridae</taxon>
        <taxon>Castor</taxon>
    </lineage>
</organism>
<sequence>MASDIHDCKKWNLKNNIEDHCTDLSRKRNGNFTNKNMKEIQKSPRPFIIFILFIYSHVCTLFGSFSSPPAPCSTLSSLPLASRQNLFCPFLLLIC</sequence>
<keyword evidence="1" id="KW-0472">Membrane</keyword>
<keyword evidence="1" id="KW-0812">Transmembrane</keyword>
<protein>
    <submittedName>
        <fullName evidence="2">Uncharacterized protein</fullName>
    </submittedName>
</protein>